<evidence type="ECO:0000256" key="1">
    <source>
        <dbReference type="SAM" id="MobiDB-lite"/>
    </source>
</evidence>
<keyword evidence="3" id="KW-1185">Reference proteome</keyword>
<feature type="compositionally biased region" description="Basic residues" evidence="1">
    <location>
        <begin position="137"/>
        <end position="146"/>
    </location>
</feature>
<proteinExistence type="predicted"/>
<name>A0A0K1QAI4_9BACT</name>
<feature type="compositionally biased region" description="Basic and acidic residues" evidence="1">
    <location>
        <begin position="161"/>
        <end position="171"/>
    </location>
</feature>
<organism evidence="2 3">
    <name type="scientific">Labilithrix luteola</name>
    <dbReference type="NCBI Taxonomy" id="1391654"/>
    <lineage>
        <taxon>Bacteria</taxon>
        <taxon>Pseudomonadati</taxon>
        <taxon>Myxococcota</taxon>
        <taxon>Polyangia</taxon>
        <taxon>Polyangiales</taxon>
        <taxon>Labilitrichaceae</taxon>
        <taxon>Labilithrix</taxon>
    </lineage>
</organism>
<accession>A0A0K1QAI4</accession>
<dbReference type="Proteomes" id="UP000064967">
    <property type="component" value="Chromosome"/>
</dbReference>
<dbReference type="EMBL" id="CP012333">
    <property type="protein sequence ID" value="AKV02733.1"/>
    <property type="molecule type" value="Genomic_DNA"/>
</dbReference>
<evidence type="ECO:0000313" key="3">
    <source>
        <dbReference type="Proteomes" id="UP000064967"/>
    </source>
</evidence>
<sequence length="206" mass="22921">MRRHLVALWLFFELAASVPCVHRQHLRRRAKAGQVRSPFATCGRPGISPDSGRLKRRLWRQARALAIRLESSLLRRPLAWTVDFGAHDGRGPRNPRSFAQVCRELRLTVQSAQLSCAVGAVVRSADKLARCPGSRRPSSRGVRRGTRAAEDPRSGSARGRLGGDRDLDEARPPVALRPYGATGLVRRRHPRGCELPAPEAKREVRP</sequence>
<feature type="region of interest" description="Disordered" evidence="1">
    <location>
        <begin position="129"/>
        <end position="206"/>
    </location>
</feature>
<dbReference type="AlphaFoldDB" id="A0A0K1QAI4"/>
<dbReference type="STRING" id="1391654.AKJ09_09396"/>
<gene>
    <name evidence="2" type="ORF">AKJ09_09396</name>
</gene>
<evidence type="ECO:0000313" key="2">
    <source>
        <dbReference type="EMBL" id="AKV02733.1"/>
    </source>
</evidence>
<reference evidence="2 3" key="1">
    <citation type="submission" date="2015-08" db="EMBL/GenBank/DDBJ databases">
        <authorList>
            <person name="Babu N.S."/>
            <person name="Beckwith C.J."/>
            <person name="Beseler K.G."/>
            <person name="Brison A."/>
            <person name="Carone J.V."/>
            <person name="Caskin T.P."/>
            <person name="Diamond M."/>
            <person name="Durham M.E."/>
            <person name="Foxe J.M."/>
            <person name="Go M."/>
            <person name="Henderson B.A."/>
            <person name="Jones I.B."/>
            <person name="McGettigan J.A."/>
            <person name="Micheletti S.J."/>
            <person name="Nasrallah M.E."/>
            <person name="Ortiz D."/>
            <person name="Piller C.R."/>
            <person name="Privatt S.R."/>
            <person name="Schneider S.L."/>
            <person name="Sharp S."/>
            <person name="Smith T.C."/>
            <person name="Stanton J.D."/>
            <person name="Ullery H.E."/>
            <person name="Wilson R.J."/>
            <person name="Serrano M.G."/>
            <person name="Buck G."/>
            <person name="Lee V."/>
            <person name="Wang Y."/>
            <person name="Carvalho R."/>
            <person name="Voegtly L."/>
            <person name="Shi R."/>
            <person name="Duckworth R."/>
            <person name="Johnson A."/>
            <person name="Loviza R."/>
            <person name="Walstead R."/>
            <person name="Shah Z."/>
            <person name="Kiflezghi M."/>
            <person name="Wade K."/>
            <person name="Ball S.L."/>
            <person name="Bradley K.W."/>
            <person name="Asai D.J."/>
            <person name="Bowman C.A."/>
            <person name="Russell D.A."/>
            <person name="Pope W.H."/>
            <person name="Jacobs-Sera D."/>
            <person name="Hendrix R.W."/>
            <person name="Hatfull G.F."/>
        </authorList>
    </citation>
    <scope>NUCLEOTIDE SEQUENCE [LARGE SCALE GENOMIC DNA]</scope>
    <source>
        <strain evidence="2 3">DSM 27648</strain>
    </source>
</reference>
<dbReference type="KEGG" id="llu:AKJ09_09396"/>
<protein>
    <submittedName>
        <fullName evidence="2">Uncharacterized protein</fullName>
    </submittedName>
</protein>